<gene>
    <name evidence="2" type="ORF">CI088_04540</name>
</gene>
<proteinExistence type="inferred from homology"/>
<evidence type="ECO:0000256" key="1">
    <source>
        <dbReference type="ARBA" id="ARBA00008007"/>
    </source>
</evidence>
<dbReference type="AlphaFoldDB" id="A0A2W3ZNP3"/>
<keyword evidence="2" id="KW-0328">Glycosyltransferase</keyword>
<comment type="caution">
    <text evidence="2">The sequence shown here is derived from an EMBL/GenBank/DDBJ whole genome shotgun (WGS) entry which is preliminary data.</text>
</comment>
<evidence type="ECO:0000313" key="3">
    <source>
        <dbReference type="Proteomes" id="UP000249828"/>
    </source>
</evidence>
<dbReference type="InterPro" id="IPR000836">
    <property type="entry name" value="PRTase_dom"/>
</dbReference>
<accession>A0A2W3ZNP3</accession>
<dbReference type="SUPFAM" id="SSF53271">
    <property type="entry name" value="PRTase-like"/>
    <property type="match status" value="1"/>
</dbReference>
<dbReference type="Gene3D" id="3.40.50.2020">
    <property type="match status" value="1"/>
</dbReference>
<keyword evidence="2" id="KW-0808">Transferase</keyword>
<reference evidence="2 3" key="1">
    <citation type="submission" date="2017-11" db="EMBL/GenBank/DDBJ databases">
        <title>Draft genome sequence of Enterococcus plantarum TRW2 strain isolated from lettuce.</title>
        <authorList>
            <person name="Kim E.B."/>
            <person name="Marco M.L."/>
            <person name="Williams T.R."/>
            <person name="You I.H."/>
        </authorList>
    </citation>
    <scope>NUCLEOTIDE SEQUENCE [LARGE SCALE GENOMIC DNA]</scope>
    <source>
        <strain evidence="2 3">TRW2</strain>
    </source>
</reference>
<dbReference type="PANTHER" id="PTHR47505">
    <property type="entry name" value="DNA UTILIZATION PROTEIN YHGH"/>
    <property type="match status" value="1"/>
</dbReference>
<organism evidence="2 3">
    <name type="scientific">Enterococcus plantarum</name>
    <dbReference type="NCBI Taxonomy" id="1077675"/>
    <lineage>
        <taxon>Bacteria</taxon>
        <taxon>Bacillati</taxon>
        <taxon>Bacillota</taxon>
        <taxon>Bacilli</taxon>
        <taxon>Lactobacillales</taxon>
        <taxon>Enterococcaceae</taxon>
        <taxon>Enterococcus</taxon>
    </lineage>
</organism>
<dbReference type="InterPro" id="IPR029057">
    <property type="entry name" value="PRTase-like"/>
</dbReference>
<evidence type="ECO:0000313" key="2">
    <source>
        <dbReference type="EMBL" id="PZL75714.1"/>
    </source>
</evidence>
<comment type="similarity">
    <text evidence="1">Belongs to the ComF/GntX family.</text>
</comment>
<keyword evidence="3" id="KW-1185">Reference proteome</keyword>
<dbReference type="PANTHER" id="PTHR47505:SF1">
    <property type="entry name" value="DNA UTILIZATION PROTEIN YHGH"/>
    <property type="match status" value="1"/>
</dbReference>
<dbReference type="EMBL" id="PIEU01000042">
    <property type="protein sequence ID" value="PZL75714.1"/>
    <property type="molecule type" value="Genomic_DNA"/>
</dbReference>
<dbReference type="Proteomes" id="UP000249828">
    <property type="component" value="Unassembled WGS sequence"/>
</dbReference>
<dbReference type="STRING" id="1077675.BCR22_08450"/>
<dbReference type="CDD" id="cd06223">
    <property type="entry name" value="PRTases_typeI"/>
    <property type="match status" value="1"/>
</dbReference>
<sequence>MRCNYCSQRITRNLTIKEIFLPQKIVSEQLCSQCVKEFILLERKGSCYGCQRWSNNTYCNDCIRWQQLYPKYDFHHEALFSYNPAMQEWFEEYKFKGNYGLRYSFREFLQTYFKQKKNFLVIPMPISTERMKSRGFNQVEGLLDAANICYQPYLVRFADSLSQVQKTRKERMALKQPFKLTLEGQKAVLNKDILLVDDIYTTGRTIFHAAQVILENDPSKLYTFSIAR</sequence>
<dbReference type="GO" id="GO:0016757">
    <property type="term" value="F:glycosyltransferase activity"/>
    <property type="evidence" value="ECO:0007669"/>
    <property type="project" value="UniProtKB-KW"/>
</dbReference>
<name>A0A2W3ZNP3_9ENTE</name>
<dbReference type="InterPro" id="IPR051910">
    <property type="entry name" value="ComF/GntX_DNA_util-trans"/>
</dbReference>
<protein>
    <submittedName>
        <fullName evidence="2">Amidophosphoribosyltransferase</fullName>
    </submittedName>
</protein>